<accession>A0A9D2GSJ8</accession>
<keyword evidence="1" id="KW-0472">Membrane</keyword>
<evidence type="ECO:0000313" key="2">
    <source>
        <dbReference type="EMBL" id="HIZ88441.1"/>
    </source>
</evidence>
<gene>
    <name evidence="2" type="ORF">H9804_00720</name>
</gene>
<feature type="transmembrane region" description="Helical" evidence="1">
    <location>
        <begin position="128"/>
        <end position="147"/>
    </location>
</feature>
<keyword evidence="1" id="KW-1133">Transmembrane helix</keyword>
<dbReference type="Proteomes" id="UP000824176">
    <property type="component" value="Unassembled WGS sequence"/>
</dbReference>
<name>A0A9D2GSJ8_9BACT</name>
<organism evidence="2 3">
    <name type="scientific">Candidatus Mucispirillum faecigallinarum</name>
    <dbReference type="NCBI Taxonomy" id="2838699"/>
    <lineage>
        <taxon>Bacteria</taxon>
        <taxon>Pseudomonadati</taxon>
        <taxon>Deferribacterota</taxon>
        <taxon>Deferribacteres</taxon>
        <taxon>Deferribacterales</taxon>
        <taxon>Mucispirillaceae</taxon>
        <taxon>Mucispirillum</taxon>
    </lineage>
</organism>
<evidence type="ECO:0000313" key="3">
    <source>
        <dbReference type="Proteomes" id="UP000824176"/>
    </source>
</evidence>
<protein>
    <submittedName>
        <fullName evidence="2">Uncharacterized protein</fullName>
    </submittedName>
</protein>
<dbReference type="AlphaFoldDB" id="A0A9D2GSJ8"/>
<sequence length="386" mass="44848">MIIDINKIILFFVLSIYSGFLSILVGHKFSFLSMAFILIMCFFIYSFILDTFKNNKTALNVLIGFTALVLCFYIFAAPHIKDKISYIVFTSGYVFLLITLYYLVTYMQAVKKLFIDNKEYIYKDKFRYAFGPAIISVIIFGLFFYPLCIFEKHIGFMNTIFIFSTFAVLASIVAGFKLIPYLYAFKVISLKDKGQILIQDIYNGYDNDKFFNKFIEPYINHIYLDGDKICFYSHEKSEAEKKEKPNNDKNIQPKCIERIDNIINNAFENKAGIYNNLCSIKETMLKIEEIGSDNKLDSYIYDIESKYLPYIENISNTYIENMRLPADLTLEIQSKIENSLAEVNSAFQEILKSMFTIKKIDVESSIDVMNIKLMQDGLLNSIKKDK</sequence>
<feature type="transmembrane region" description="Helical" evidence="1">
    <location>
        <begin position="61"/>
        <end position="80"/>
    </location>
</feature>
<dbReference type="EMBL" id="DXAQ01000013">
    <property type="protein sequence ID" value="HIZ88441.1"/>
    <property type="molecule type" value="Genomic_DNA"/>
</dbReference>
<feature type="transmembrane region" description="Helical" evidence="1">
    <location>
        <begin position="86"/>
        <end position="107"/>
    </location>
</feature>
<reference evidence="2" key="2">
    <citation type="submission" date="2021-04" db="EMBL/GenBank/DDBJ databases">
        <authorList>
            <person name="Gilroy R."/>
        </authorList>
    </citation>
    <scope>NUCLEOTIDE SEQUENCE</scope>
    <source>
        <strain evidence="2">ChiW4-1371</strain>
    </source>
</reference>
<feature type="transmembrane region" description="Helical" evidence="1">
    <location>
        <begin position="159"/>
        <end position="183"/>
    </location>
</feature>
<proteinExistence type="predicted"/>
<comment type="caution">
    <text evidence="2">The sequence shown here is derived from an EMBL/GenBank/DDBJ whole genome shotgun (WGS) entry which is preliminary data.</text>
</comment>
<feature type="transmembrane region" description="Helical" evidence="1">
    <location>
        <begin position="31"/>
        <end position="49"/>
    </location>
</feature>
<keyword evidence="1" id="KW-0812">Transmembrane</keyword>
<feature type="transmembrane region" description="Helical" evidence="1">
    <location>
        <begin position="7"/>
        <end position="25"/>
    </location>
</feature>
<evidence type="ECO:0000256" key="1">
    <source>
        <dbReference type="SAM" id="Phobius"/>
    </source>
</evidence>
<reference evidence="2" key="1">
    <citation type="journal article" date="2021" name="PeerJ">
        <title>Extensive microbial diversity within the chicken gut microbiome revealed by metagenomics and culture.</title>
        <authorList>
            <person name="Gilroy R."/>
            <person name="Ravi A."/>
            <person name="Getino M."/>
            <person name="Pursley I."/>
            <person name="Horton D.L."/>
            <person name="Alikhan N.F."/>
            <person name="Baker D."/>
            <person name="Gharbi K."/>
            <person name="Hall N."/>
            <person name="Watson M."/>
            <person name="Adriaenssens E.M."/>
            <person name="Foster-Nyarko E."/>
            <person name="Jarju S."/>
            <person name="Secka A."/>
            <person name="Antonio M."/>
            <person name="Oren A."/>
            <person name="Chaudhuri R.R."/>
            <person name="La Ragione R."/>
            <person name="Hildebrand F."/>
            <person name="Pallen M.J."/>
        </authorList>
    </citation>
    <scope>NUCLEOTIDE SEQUENCE</scope>
    <source>
        <strain evidence="2">ChiW4-1371</strain>
    </source>
</reference>